<dbReference type="PANTHER" id="PTHR43544">
    <property type="entry name" value="SHORT-CHAIN DEHYDROGENASE/REDUCTASE"/>
    <property type="match status" value="1"/>
</dbReference>
<dbReference type="OrthoDB" id="9785826at2"/>
<dbReference type="InterPro" id="IPR002347">
    <property type="entry name" value="SDR_fam"/>
</dbReference>
<dbReference type="RefSeq" id="WP_090662129.1">
    <property type="nucleotide sequence ID" value="NZ_FOIA01000064.1"/>
</dbReference>
<dbReference type="Pfam" id="PF00106">
    <property type="entry name" value="adh_short"/>
    <property type="match status" value="1"/>
</dbReference>
<dbReference type="Gene3D" id="3.40.50.720">
    <property type="entry name" value="NAD(P)-binding Rossmann-like Domain"/>
    <property type="match status" value="1"/>
</dbReference>
<protein>
    <submittedName>
        <fullName evidence="1">NAD(P)-dependent dehydrogenase, short-chain alcohol dehydrogenase family</fullName>
    </submittedName>
</protein>
<dbReference type="AlphaFoldDB" id="A0A1I0GCR1"/>
<keyword evidence="2" id="KW-1185">Reference proteome</keyword>
<reference evidence="2" key="1">
    <citation type="submission" date="2016-10" db="EMBL/GenBank/DDBJ databases">
        <authorList>
            <person name="Varghese N."/>
            <person name="Submissions S."/>
        </authorList>
    </citation>
    <scope>NUCLEOTIDE SEQUENCE [LARGE SCALE GENOMIC DNA]</scope>
    <source>
        <strain evidence="2">Nm71</strain>
    </source>
</reference>
<evidence type="ECO:0000313" key="1">
    <source>
        <dbReference type="EMBL" id="SET68778.1"/>
    </source>
</evidence>
<dbReference type="GO" id="GO:0005737">
    <property type="term" value="C:cytoplasm"/>
    <property type="evidence" value="ECO:0007669"/>
    <property type="project" value="TreeGrafter"/>
</dbReference>
<sequence length="240" mass="26426">MYTKIAIIGSSGAIGSSFVKLLARLYPQAEIHTFSRKAVADGPKNFKHHIIDYSDEQTIESASKSAYENMPFDMVIVTTGILHDGADIQPEKSLRDLSADKFRAIFNANTIFPALAAKHFLPLLNKDKRSVFAALSARVGSISDNQLGGWYAYRASKAALNMIIKNAAIEMGRRYKHAIIVGLHPGTVDSNLSKPFRSRVPEGKLFTPDFAVKKLVSVIENLSPQDSGKCFDWDGQEILP</sequence>
<evidence type="ECO:0000313" key="2">
    <source>
        <dbReference type="Proteomes" id="UP000199345"/>
    </source>
</evidence>
<dbReference type="Proteomes" id="UP000199345">
    <property type="component" value="Unassembled WGS sequence"/>
</dbReference>
<gene>
    <name evidence="1" type="ORF">SAMN05216326_1645</name>
</gene>
<dbReference type="SUPFAM" id="SSF51735">
    <property type="entry name" value="NAD(P)-binding Rossmann-fold domains"/>
    <property type="match status" value="1"/>
</dbReference>
<accession>A0A1I0GCR1</accession>
<dbReference type="PANTHER" id="PTHR43544:SF12">
    <property type="entry name" value="NAD(P)-BINDING ROSSMANN-FOLD SUPERFAMILY PROTEIN"/>
    <property type="match status" value="1"/>
</dbReference>
<dbReference type="GO" id="GO:0016491">
    <property type="term" value="F:oxidoreductase activity"/>
    <property type="evidence" value="ECO:0007669"/>
    <property type="project" value="TreeGrafter"/>
</dbReference>
<dbReference type="EMBL" id="FOIA01000064">
    <property type="protein sequence ID" value="SET68778.1"/>
    <property type="molecule type" value="Genomic_DNA"/>
</dbReference>
<dbReference type="InterPro" id="IPR051468">
    <property type="entry name" value="Fungal_SecMetab_SDRs"/>
</dbReference>
<dbReference type="PRINTS" id="PR00081">
    <property type="entry name" value="GDHRDH"/>
</dbReference>
<organism evidence="1 2">
    <name type="scientific">Nitrosomonas marina</name>
    <dbReference type="NCBI Taxonomy" id="917"/>
    <lineage>
        <taxon>Bacteria</taxon>
        <taxon>Pseudomonadati</taxon>
        <taxon>Pseudomonadota</taxon>
        <taxon>Betaproteobacteria</taxon>
        <taxon>Nitrosomonadales</taxon>
        <taxon>Nitrosomonadaceae</taxon>
        <taxon>Nitrosomonas</taxon>
    </lineage>
</organism>
<dbReference type="InterPro" id="IPR036291">
    <property type="entry name" value="NAD(P)-bd_dom_sf"/>
</dbReference>
<name>A0A1I0GCR1_9PROT</name>
<proteinExistence type="predicted"/>